<dbReference type="Pfam" id="PF00957">
    <property type="entry name" value="Synaptobrevin"/>
    <property type="match status" value="1"/>
</dbReference>
<dbReference type="InterPro" id="IPR010908">
    <property type="entry name" value="Longin_dom"/>
</dbReference>
<dbReference type="EMBL" id="CAJEWN010000130">
    <property type="protein sequence ID" value="CAD2167612.1"/>
    <property type="molecule type" value="Genomic_DNA"/>
</dbReference>
<keyword evidence="5 16" id="KW-0812">Transmembrane</keyword>
<dbReference type="PANTHER" id="PTHR45837">
    <property type="entry name" value="VESICLE-TRAFFICKING PROTEIN SEC22B"/>
    <property type="match status" value="1"/>
</dbReference>
<keyword evidence="17" id="KW-0732">Signal</keyword>
<evidence type="ECO:0000256" key="5">
    <source>
        <dbReference type="ARBA" id="ARBA00022692"/>
    </source>
</evidence>
<feature type="domain" description="Longin" evidence="18">
    <location>
        <begin position="297"/>
        <end position="411"/>
    </location>
</feature>
<dbReference type="SUPFAM" id="SSF64356">
    <property type="entry name" value="SNARE-like"/>
    <property type="match status" value="1"/>
</dbReference>
<keyword evidence="8 16" id="KW-1133">Transmembrane helix</keyword>
<evidence type="ECO:0000259" key="19">
    <source>
        <dbReference type="PROSITE" id="PS50892"/>
    </source>
</evidence>
<evidence type="ECO:0000256" key="8">
    <source>
        <dbReference type="ARBA" id="ARBA00022989"/>
    </source>
</evidence>
<dbReference type="Gene3D" id="1.20.5.110">
    <property type="match status" value="1"/>
</dbReference>
<evidence type="ECO:0000313" key="20">
    <source>
        <dbReference type="EMBL" id="CAD2167612.1"/>
    </source>
</evidence>
<evidence type="ECO:0000256" key="10">
    <source>
        <dbReference type="ARBA" id="ARBA00023054"/>
    </source>
</evidence>
<keyword evidence="10 14" id="KW-0175">Coiled coil</keyword>
<dbReference type="PROSITE" id="PS50859">
    <property type="entry name" value="LONGIN"/>
    <property type="match status" value="1"/>
</dbReference>
<evidence type="ECO:0000256" key="17">
    <source>
        <dbReference type="SAM" id="SignalP"/>
    </source>
</evidence>
<comment type="function">
    <text evidence="12">SNARE involved in targeting and fusion of ER-derived transport vesicles with the Golgi complex as well as Golgi-derived retrograde transport vesicles with the ER.</text>
</comment>
<evidence type="ECO:0000256" key="6">
    <source>
        <dbReference type="ARBA" id="ARBA00022824"/>
    </source>
</evidence>
<dbReference type="PROSITE" id="PS50892">
    <property type="entry name" value="V_SNARE"/>
    <property type="match status" value="1"/>
</dbReference>
<dbReference type="GO" id="GO:0005484">
    <property type="term" value="F:SNAP receptor activity"/>
    <property type="evidence" value="ECO:0007669"/>
    <property type="project" value="InterPro"/>
</dbReference>
<proteinExistence type="inferred from homology"/>
<sequence>MFSAPLVVVLLPFLYLTNFIETSNSQQQPDFQQMFGSLLSGVQSALKEIQKPKGSGGNDSDDEDDEGGDGFAGIKKLMESIDTEKVGQFIQNFANPAKLMSWLPMKFQDYIPEGWREKIITIITSELDKLAAVWDALAKYKTLEHVWKALKRNTPTLASLLEDAWKIIKQRWAKFNGGLEPEAKEYMHNVKSSFGHWLSDKVLVPFKNLPPKTSTNVRNSLTKAFPAVEPYLTKLSESEVFSKWAADLAGEEEEELKKEEKEKEEKKKDGEGKKKEGVKSELFYRLKIKMDNILLTLIARVSDGLILATSIEGADNPDHNMVKYMSQAKVIFRKLNSPNTPQIQSITSGQYFFHYIVKGAICALSLCEQNLNRKIAFAYLEDVAVEFLNQYGTQVASTTRPYHFLEFDTYIQTAKRKHMDKGRNAFAAVSNELQDVTRIMVSNIEDVIHRGEALNILESRASDLSHLSKKYREDARQLNRRTAVFKLFIAIGVASILFLIFRFVYF</sequence>
<dbReference type="CDD" id="cd15866">
    <property type="entry name" value="R-SNARE_SEC22"/>
    <property type="match status" value="1"/>
</dbReference>
<dbReference type="CDD" id="cd14824">
    <property type="entry name" value="Longin"/>
    <property type="match status" value="1"/>
</dbReference>
<evidence type="ECO:0000256" key="14">
    <source>
        <dbReference type="PROSITE-ProRule" id="PRU00290"/>
    </source>
</evidence>
<feature type="domain" description="V-SNARE coiled-coil homology" evidence="19">
    <location>
        <begin position="425"/>
        <end position="485"/>
    </location>
</feature>
<dbReference type="InterPro" id="IPR011012">
    <property type="entry name" value="Longin-like_dom_sf"/>
</dbReference>
<dbReference type="SMART" id="SM01270">
    <property type="entry name" value="Longin"/>
    <property type="match status" value="1"/>
</dbReference>
<evidence type="ECO:0000256" key="2">
    <source>
        <dbReference type="ARBA" id="ARBA00004223"/>
    </source>
</evidence>
<evidence type="ECO:0000256" key="13">
    <source>
        <dbReference type="ARBA" id="ARBA00024188"/>
    </source>
</evidence>
<evidence type="ECO:0000256" key="1">
    <source>
        <dbReference type="ARBA" id="ARBA00004163"/>
    </source>
</evidence>
<evidence type="ECO:0000256" key="3">
    <source>
        <dbReference type="ARBA" id="ARBA00008025"/>
    </source>
</evidence>
<feature type="chain" id="PRO_5027735864" evidence="17">
    <location>
        <begin position="26"/>
        <end position="506"/>
    </location>
</feature>
<comment type="similarity">
    <text evidence="3">Belongs to the synaptobrevin family.</text>
</comment>
<evidence type="ECO:0000256" key="11">
    <source>
        <dbReference type="ARBA" id="ARBA00023136"/>
    </source>
</evidence>
<organism evidence="20 21">
    <name type="scientific">Meloidogyne enterolobii</name>
    <name type="common">Root-knot nematode worm</name>
    <name type="synonym">Meloidogyne mayaguensis</name>
    <dbReference type="NCBI Taxonomy" id="390850"/>
    <lineage>
        <taxon>Eukaryota</taxon>
        <taxon>Metazoa</taxon>
        <taxon>Ecdysozoa</taxon>
        <taxon>Nematoda</taxon>
        <taxon>Chromadorea</taxon>
        <taxon>Rhabditida</taxon>
        <taxon>Tylenchina</taxon>
        <taxon>Tylenchomorpha</taxon>
        <taxon>Tylenchoidea</taxon>
        <taxon>Meloidogynidae</taxon>
        <taxon>Meloidogyninae</taxon>
        <taxon>Meloidogyne</taxon>
    </lineage>
</organism>
<dbReference type="GO" id="GO:0005794">
    <property type="term" value="C:Golgi apparatus"/>
    <property type="evidence" value="ECO:0007669"/>
    <property type="project" value="UniProtKB-SubCell"/>
</dbReference>
<keyword evidence="11 16" id="KW-0472">Membrane</keyword>
<dbReference type="Gene3D" id="3.30.450.50">
    <property type="entry name" value="Longin domain"/>
    <property type="match status" value="1"/>
</dbReference>
<dbReference type="SUPFAM" id="SSF58038">
    <property type="entry name" value="SNARE fusion complex"/>
    <property type="match status" value="1"/>
</dbReference>
<evidence type="ECO:0000256" key="15">
    <source>
        <dbReference type="SAM" id="MobiDB-lite"/>
    </source>
</evidence>
<feature type="compositionally biased region" description="Basic and acidic residues" evidence="15">
    <location>
        <begin position="255"/>
        <end position="272"/>
    </location>
</feature>
<dbReference type="Gene3D" id="1.20.120.1100">
    <property type="match status" value="1"/>
</dbReference>
<accession>A0A6V7UY90</accession>
<feature type="transmembrane region" description="Helical" evidence="16">
    <location>
        <begin position="483"/>
        <end position="505"/>
    </location>
</feature>
<dbReference type="AlphaFoldDB" id="A0A6V7UY90"/>
<gene>
    <name evidence="20" type="ORF">MENT_LOCUS18913</name>
</gene>
<keyword evidence="7" id="KW-0653">Protein transport</keyword>
<dbReference type="InterPro" id="IPR042855">
    <property type="entry name" value="V_SNARE_CC"/>
</dbReference>
<dbReference type="GO" id="GO:0006888">
    <property type="term" value="P:endoplasmic reticulum to Golgi vesicle-mediated transport"/>
    <property type="evidence" value="ECO:0007669"/>
    <property type="project" value="InterPro"/>
</dbReference>
<dbReference type="GO" id="GO:0006890">
    <property type="term" value="P:retrograde vesicle-mediated transport, Golgi to endoplasmic reticulum"/>
    <property type="evidence" value="ECO:0007669"/>
    <property type="project" value="InterPro"/>
</dbReference>
<dbReference type="GO" id="GO:0015031">
    <property type="term" value="P:protein transport"/>
    <property type="evidence" value="ECO:0007669"/>
    <property type="project" value="UniProtKB-KW"/>
</dbReference>
<evidence type="ECO:0000313" key="21">
    <source>
        <dbReference type="Proteomes" id="UP000580250"/>
    </source>
</evidence>
<dbReference type="Pfam" id="PF13774">
    <property type="entry name" value="Longin"/>
    <property type="match status" value="1"/>
</dbReference>
<comment type="caution">
    <text evidence="20">The sequence shown here is derived from an EMBL/GenBank/DDBJ whole genome shotgun (WGS) entry which is preliminary data.</text>
</comment>
<evidence type="ECO:0000259" key="18">
    <source>
        <dbReference type="PROSITE" id="PS50859"/>
    </source>
</evidence>
<evidence type="ECO:0000256" key="12">
    <source>
        <dbReference type="ARBA" id="ARBA00024173"/>
    </source>
</evidence>
<keyword evidence="4" id="KW-0813">Transport</keyword>
<evidence type="ECO:0000256" key="16">
    <source>
        <dbReference type="SAM" id="Phobius"/>
    </source>
</evidence>
<feature type="region of interest" description="Disordered" evidence="15">
    <location>
        <begin position="252"/>
        <end position="272"/>
    </location>
</feature>
<comment type="subcellular location">
    <subcellularLocation>
        <location evidence="1">Endoplasmic reticulum membrane</location>
        <topology evidence="1">Single-pass type IV membrane protein</topology>
    </subcellularLocation>
    <subcellularLocation>
        <location evidence="13">Golgi apparatus</location>
        <location evidence="13">cis-Golgi network membrane</location>
    </subcellularLocation>
    <subcellularLocation>
        <location evidence="2">Melanosome</location>
    </subcellularLocation>
</comment>
<reference evidence="20 21" key="1">
    <citation type="submission" date="2020-08" db="EMBL/GenBank/DDBJ databases">
        <authorList>
            <person name="Koutsovoulos G."/>
            <person name="Danchin GJ E."/>
        </authorList>
    </citation>
    <scope>NUCLEOTIDE SEQUENCE [LARGE SCALE GENOMIC DNA]</scope>
</reference>
<dbReference type="GO" id="GO:0005789">
    <property type="term" value="C:endoplasmic reticulum membrane"/>
    <property type="evidence" value="ECO:0007669"/>
    <property type="project" value="UniProtKB-SubCell"/>
</dbReference>
<keyword evidence="6" id="KW-0256">Endoplasmic reticulum</keyword>
<feature type="signal peptide" evidence="17">
    <location>
        <begin position="1"/>
        <end position="25"/>
    </location>
</feature>
<evidence type="ECO:0000256" key="7">
    <source>
        <dbReference type="ARBA" id="ARBA00022927"/>
    </source>
</evidence>
<feature type="compositionally biased region" description="Acidic residues" evidence="15">
    <location>
        <begin position="59"/>
        <end position="68"/>
    </location>
</feature>
<dbReference type="Proteomes" id="UP000580250">
    <property type="component" value="Unassembled WGS sequence"/>
</dbReference>
<dbReference type="OrthoDB" id="1719357at2759"/>
<keyword evidence="9" id="KW-0333">Golgi apparatus</keyword>
<protein>
    <submittedName>
        <fullName evidence="20">Uncharacterized protein</fullName>
    </submittedName>
</protein>
<evidence type="ECO:0000256" key="9">
    <source>
        <dbReference type="ARBA" id="ARBA00023034"/>
    </source>
</evidence>
<feature type="region of interest" description="Disordered" evidence="15">
    <location>
        <begin position="50"/>
        <end position="69"/>
    </location>
</feature>
<dbReference type="InterPro" id="IPR044565">
    <property type="entry name" value="Sec22"/>
</dbReference>
<name>A0A6V7UY90_MELEN</name>
<evidence type="ECO:0000256" key="4">
    <source>
        <dbReference type="ARBA" id="ARBA00022448"/>
    </source>
</evidence>